<feature type="transmembrane region" description="Helical" evidence="6">
    <location>
        <begin position="195"/>
        <end position="216"/>
    </location>
</feature>
<dbReference type="AlphaFoldDB" id="A0A1Z4JHU5"/>
<keyword evidence="3 6" id="KW-0812">Transmembrane</keyword>
<evidence type="ECO:0000256" key="6">
    <source>
        <dbReference type="SAM" id="Phobius"/>
    </source>
</evidence>
<dbReference type="PANTHER" id="PTHR30250:SF11">
    <property type="entry name" value="O-ANTIGEN TRANSPORTER-RELATED"/>
    <property type="match status" value="1"/>
</dbReference>
<feature type="transmembrane region" description="Helical" evidence="6">
    <location>
        <begin position="373"/>
        <end position="392"/>
    </location>
</feature>
<evidence type="ECO:0000256" key="4">
    <source>
        <dbReference type="ARBA" id="ARBA00022989"/>
    </source>
</evidence>
<sequence length="448" mass="49011">MRNWGGRIAEVWQRGSRSLQGRDGTSAILQTLLARFLIIFLNVATGTITARLLGPSGRGEQAAMAIWPQFFAYSLSFGLPSALLYTLKKYPTERSKSFSAAILIGVILSTIGAVIGIFTIPILLRKYSVDTIHFAQALMLAVPIAMFTEILRSSMEASDEFAIANQMRYVFPLGTLVMLVGLALLGKLTPFTAVISYWLPGIPILVWMIACTRRFFTIRFERVRRSTKRLLSYGLRAYGIDLVSTLAGQLQQVLAVSLLVPAAMGLFAIAFSLCQLLYVVQSSFVTVLFPKAAARPTEEVLQMTGRAARIGGFLAIVMAAFMMICAPLVLNLLYGKEYLAAIPVFRVLALETVVSGTSVILAQAFMALDRPGIVTVIQSLGLGLGIPLILWLTPSYGLLGLGLALLCSALIRLASTLICYPVVLKTAPPSLWFVPQDIEFIRDKLYRR</sequence>
<evidence type="ECO:0000256" key="1">
    <source>
        <dbReference type="ARBA" id="ARBA00004651"/>
    </source>
</evidence>
<evidence type="ECO:0000256" key="5">
    <source>
        <dbReference type="ARBA" id="ARBA00023136"/>
    </source>
</evidence>
<proteinExistence type="predicted"/>
<feature type="transmembrane region" description="Helical" evidence="6">
    <location>
        <begin position="169"/>
        <end position="189"/>
    </location>
</feature>
<dbReference type="Proteomes" id="UP000217895">
    <property type="component" value="Chromosome"/>
</dbReference>
<feature type="transmembrane region" description="Helical" evidence="6">
    <location>
        <begin position="98"/>
        <end position="124"/>
    </location>
</feature>
<dbReference type="GO" id="GO:0005886">
    <property type="term" value="C:plasma membrane"/>
    <property type="evidence" value="ECO:0007669"/>
    <property type="project" value="UniProtKB-SubCell"/>
</dbReference>
<evidence type="ECO:0000313" key="7">
    <source>
        <dbReference type="EMBL" id="BAY56324.1"/>
    </source>
</evidence>
<dbReference type="Pfam" id="PF13440">
    <property type="entry name" value="Polysacc_synt_3"/>
    <property type="match status" value="1"/>
</dbReference>
<keyword evidence="2" id="KW-1003">Cell membrane</keyword>
<protein>
    <submittedName>
        <fullName evidence="7">Membrane protein</fullName>
    </submittedName>
</protein>
<feature type="transmembrane region" description="Helical" evidence="6">
    <location>
        <begin position="398"/>
        <end position="423"/>
    </location>
</feature>
<evidence type="ECO:0000313" key="8">
    <source>
        <dbReference type="Proteomes" id="UP000217895"/>
    </source>
</evidence>
<dbReference type="PANTHER" id="PTHR30250">
    <property type="entry name" value="PST FAMILY PREDICTED COLANIC ACID TRANSPORTER"/>
    <property type="match status" value="1"/>
</dbReference>
<keyword evidence="5 6" id="KW-0472">Membrane</keyword>
<reference evidence="7 8" key="1">
    <citation type="submission" date="2017-06" db="EMBL/GenBank/DDBJ databases">
        <title>Genome sequencing of cyanobaciteial culture collection at National Institute for Environmental Studies (NIES).</title>
        <authorList>
            <person name="Hirose Y."/>
            <person name="Shimura Y."/>
            <person name="Fujisawa T."/>
            <person name="Nakamura Y."/>
            <person name="Kawachi M."/>
        </authorList>
    </citation>
    <scope>NUCLEOTIDE SEQUENCE [LARGE SCALE GENOMIC DNA]</scope>
    <source>
        <strain evidence="7 8">NIES-2135</strain>
    </source>
</reference>
<feature type="transmembrane region" description="Helical" evidence="6">
    <location>
        <begin position="66"/>
        <end position="86"/>
    </location>
</feature>
<name>A0A1Z4JHU5_LEPBY</name>
<feature type="transmembrane region" description="Helical" evidence="6">
    <location>
        <begin position="340"/>
        <end position="361"/>
    </location>
</feature>
<keyword evidence="8" id="KW-1185">Reference proteome</keyword>
<gene>
    <name evidence="7" type="ORF">NIES2135_31550</name>
</gene>
<keyword evidence="4 6" id="KW-1133">Transmembrane helix</keyword>
<feature type="transmembrane region" description="Helical" evidence="6">
    <location>
        <begin position="266"/>
        <end position="289"/>
    </location>
</feature>
<feature type="transmembrane region" description="Helical" evidence="6">
    <location>
        <begin position="237"/>
        <end position="260"/>
    </location>
</feature>
<accession>A0A1Z4JHU5</accession>
<feature type="transmembrane region" description="Helical" evidence="6">
    <location>
        <begin position="32"/>
        <end position="54"/>
    </location>
</feature>
<feature type="transmembrane region" description="Helical" evidence="6">
    <location>
        <begin position="310"/>
        <end position="334"/>
    </location>
</feature>
<feature type="transmembrane region" description="Helical" evidence="6">
    <location>
        <begin position="130"/>
        <end position="148"/>
    </location>
</feature>
<evidence type="ECO:0000256" key="3">
    <source>
        <dbReference type="ARBA" id="ARBA00022692"/>
    </source>
</evidence>
<dbReference type="EMBL" id="AP018203">
    <property type="protein sequence ID" value="BAY56324.1"/>
    <property type="molecule type" value="Genomic_DNA"/>
</dbReference>
<evidence type="ECO:0000256" key="2">
    <source>
        <dbReference type="ARBA" id="ARBA00022475"/>
    </source>
</evidence>
<comment type="subcellular location">
    <subcellularLocation>
        <location evidence="1">Cell membrane</location>
        <topology evidence="1">Multi-pass membrane protein</topology>
    </subcellularLocation>
</comment>
<organism evidence="7 8">
    <name type="scientific">Leptolyngbya boryana NIES-2135</name>
    <dbReference type="NCBI Taxonomy" id="1973484"/>
    <lineage>
        <taxon>Bacteria</taxon>
        <taxon>Bacillati</taxon>
        <taxon>Cyanobacteriota</taxon>
        <taxon>Cyanophyceae</taxon>
        <taxon>Leptolyngbyales</taxon>
        <taxon>Leptolyngbyaceae</taxon>
        <taxon>Leptolyngbya group</taxon>
        <taxon>Leptolyngbya</taxon>
    </lineage>
</organism>
<dbReference type="InterPro" id="IPR050833">
    <property type="entry name" value="Poly_Biosynth_Transport"/>
</dbReference>